<proteinExistence type="predicted"/>
<reference evidence="3 4" key="1">
    <citation type="journal article" date="2016" name="Genome Biol. Evol.">
        <title>Gene Family Evolution Reflects Adaptation to Soil Environmental Stressors in the Genome of the Collembolan Orchesella cincta.</title>
        <authorList>
            <person name="Faddeeva-Vakhrusheva A."/>
            <person name="Derks M.F."/>
            <person name="Anvar S.Y."/>
            <person name="Agamennone V."/>
            <person name="Suring W."/>
            <person name="Smit S."/>
            <person name="van Straalen N.M."/>
            <person name="Roelofs D."/>
        </authorList>
    </citation>
    <scope>NUCLEOTIDE SEQUENCE [LARGE SCALE GENOMIC DNA]</scope>
    <source>
        <tissue evidence="3">Mixed pool</tissue>
    </source>
</reference>
<evidence type="ECO:0000313" key="3">
    <source>
        <dbReference type="EMBL" id="ODM94157.1"/>
    </source>
</evidence>
<accession>A0A1D2MMB5</accession>
<feature type="region of interest" description="Disordered" evidence="1">
    <location>
        <begin position="159"/>
        <end position="194"/>
    </location>
</feature>
<feature type="signal peptide" evidence="2">
    <location>
        <begin position="1"/>
        <end position="21"/>
    </location>
</feature>
<dbReference type="Proteomes" id="UP000094527">
    <property type="component" value="Unassembled WGS sequence"/>
</dbReference>
<sequence>MKTFQIIVTVFVTVLVGASTGIPVDKVTAKIQAAAVQLSQEEVGPNELSPDAPVLQNAKNEVKTSIFQLTQAKPDQLNKAEAIQLYLADASQLNAGDTEEALKEKCGPEMEAECVKQIDDEFDKEALALEQIIFHSKFFKDEAAEFGEMEDLQINQAVAQKKQTEPQQINKEDVDHAKAQSVPQSAAEPEATKSAHLNQKAVALEGPPPECAEGCSPCPNPHDKNNCCCGRPARIF</sequence>
<evidence type="ECO:0000313" key="4">
    <source>
        <dbReference type="Proteomes" id="UP000094527"/>
    </source>
</evidence>
<evidence type="ECO:0000256" key="1">
    <source>
        <dbReference type="SAM" id="MobiDB-lite"/>
    </source>
</evidence>
<gene>
    <name evidence="3" type="ORF">Ocin01_12522</name>
</gene>
<protein>
    <submittedName>
        <fullName evidence="3">Uncharacterized protein</fullName>
    </submittedName>
</protein>
<keyword evidence="2" id="KW-0732">Signal</keyword>
<comment type="caution">
    <text evidence="3">The sequence shown here is derived from an EMBL/GenBank/DDBJ whole genome shotgun (WGS) entry which is preliminary data.</text>
</comment>
<dbReference type="EMBL" id="LJIJ01000851">
    <property type="protein sequence ID" value="ODM94157.1"/>
    <property type="molecule type" value="Genomic_DNA"/>
</dbReference>
<name>A0A1D2MMB5_ORCCI</name>
<feature type="chain" id="PRO_5008904250" evidence="2">
    <location>
        <begin position="22"/>
        <end position="236"/>
    </location>
</feature>
<keyword evidence="4" id="KW-1185">Reference proteome</keyword>
<dbReference type="AlphaFoldDB" id="A0A1D2MMB5"/>
<organism evidence="3 4">
    <name type="scientific">Orchesella cincta</name>
    <name type="common">Springtail</name>
    <name type="synonym">Podura cincta</name>
    <dbReference type="NCBI Taxonomy" id="48709"/>
    <lineage>
        <taxon>Eukaryota</taxon>
        <taxon>Metazoa</taxon>
        <taxon>Ecdysozoa</taxon>
        <taxon>Arthropoda</taxon>
        <taxon>Hexapoda</taxon>
        <taxon>Collembola</taxon>
        <taxon>Entomobryomorpha</taxon>
        <taxon>Entomobryoidea</taxon>
        <taxon>Orchesellidae</taxon>
        <taxon>Orchesellinae</taxon>
        <taxon>Orchesella</taxon>
    </lineage>
</organism>
<evidence type="ECO:0000256" key="2">
    <source>
        <dbReference type="SAM" id="SignalP"/>
    </source>
</evidence>